<organism evidence="2 3">
    <name type="scientific">Paenibacillus cellulosilyticus</name>
    <dbReference type="NCBI Taxonomy" id="375489"/>
    <lineage>
        <taxon>Bacteria</taxon>
        <taxon>Bacillati</taxon>
        <taxon>Bacillota</taxon>
        <taxon>Bacilli</taxon>
        <taxon>Bacillales</taxon>
        <taxon>Paenibacillaceae</taxon>
        <taxon>Paenibacillus</taxon>
    </lineage>
</organism>
<gene>
    <name evidence="2" type="ORF">DFQ01_12565</name>
</gene>
<dbReference type="PROSITE" id="PS51186">
    <property type="entry name" value="GNAT"/>
    <property type="match status" value="1"/>
</dbReference>
<dbReference type="OrthoDB" id="9811121at2"/>
<dbReference type="InterPro" id="IPR016181">
    <property type="entry name" value="Acyl_CoA_acyltransferase"/>
</dbReference>
<sequence>MYRKQLFVMNEGKPVPAIVRSYTEADFDELIEIQSECFPPPYPPELWWNKEQLTNHVRYFADGALCIEVGGRLAGSMTALIVQVDEQDHASAAHSWEQMTDGGYISNHDPSGNTLYVVDLCVRPQYRKLRLGQWLMFSMYDVVVHHGLKRLLGGGRLSGYHQVANSMTPEQYLDAVIRGEQNDPVISFMLRVGRTPIGVAHDYLDDEESGNCAALMEWRNPFLND</sequence>
<dbReference type="SUPFAM" id="SSF55729">
    <property type="entry name" value="Acyl-CoA N-acyltransferases (Nat)"/>
    <property type="match status" value="1"/>
</dbReference>
<comment type="caution">
    <text evidence="2">The sequence shown here is derived from an EMBL/GenBank/DDBJ whole genome shotgun (WGS) entry which is preliminary data.</text>
</comment>
<dbReference type="Pfam" id="PF00583">
    <property type="entry name" value="Acetyltransf_1"/>
    <property type="match status" value="1"/>
</dbReference>
<reference evidence="2 3" key="1">
    <citation type="submission" date="2018-05" db="EMBL/GenBank/DDBJ databases">
        <title>Genomic Encyclopedia of Type Strains, Phase III (KMG-III): the genomes of soil and plant-associated and newly described type strains.</title>
        <authorList>
            <person name="Whitman W."/>
        </authorList>
    </citation>
    <scope>NUCLEOTIDE SEQUENCE [LARGE SCALE GENOMIC DNA]</scope>
    <source>
        <strain evidence="2 3">CECT 5696</strain>
    </source>
</reference>
<dbReference type="GO" id="GO:0016747">
    <property type="term" value="F:acyltransferase activity, transferring groups other than amino-acyl groups"/>
    <property type="evidence" value="ECO:0007669"/>
    <property type="project" value="InterPro"/>
</dbReference>
<evidence type="ECO:0000313" key="2">
    <source>
        <dbReference type="EMBL" id="PWV95719.1"/>
    </source>
</evidence>
<dbReference type="Gene3D" id="3.40.630.30">
    <property type="match status" value="1"/>
</dbReference>
<evidence type="ECO:0000259" key="1">
    <source>
        <dbReference type="PROSITE" id="PS51186"/>
    </source>
</evidence>
<dbReference type="RefSeq" id="WP_110046336.1">
    <property type="nucleotide sequence ID" value="NZ_CP054613.1"/>
</dbReference>
<dbReference type="InterPro" id="IPR000182">
    <property type="entry name" value="GNAT_dom"/>
</dbReference>
<proteinExistence type="predicted"/>
<keyword evidence="2" id="KW-0808">Transferase</keyword>
<dbReference type="AlphaFoldDB" id="A0A2V2YWS5"/>
<dbReference type="EMBL" id="QGTQ01000025">
    <property type="protein sequence ID" value="PWV95719.1"/>
    <property type="molecule type" value="Genomic_DNA"/>
</dbReference>
<protein>
    <submittedName>
        <fullName evidence="2">Acetyltransferase (GNAT) family protein</fullName>
    </submittedName>
</protein>
<accession>A0A2V2YWS5</accession>
<keyword evidence="3" id="KW-1185">Reference proteome</keyword>
<evidence type="ECO:0000313" key="3">
    <source>
        <dbReference type="Proteomes" id="UP000246635"/>
    </source>
</evidence>
<feature type="domain" description="N-acetyltransferase" evidence="1">
    <location>
        <begin position="17"/>
        <end position="221"/>
    </location>
</feature>
<name>A0A2V2YWS5_9BACL</name>
<dbReference type="CDD" id="cd04301">
    <property type="entry name" value="NAT_SF"/>
    <property type="match status" value="1"/>
</dbReference>
<dbReference type="Proteomes" id="UP000246635">
    <property type="component" value="Unassembled WGS sequence"/>
</dbReference>